<protein>
    <submittedName>
        <fullName evidence="6">Dicarboxylate transporter/tellurite-resistance protein TehA</fullName>
    </submittedName>
</protein>
<name>A0ABQ4CZP6_9ACTN</name>
<evidence type="ECO:0000256" key="5">
    <source>
        <dbReference type="SAM" id="Phobius"/>
    </source>
</evidence>
<comment type="caution">
    <text evidence="6">The sequence shown here is derived from an EMBL/GenBank/DDBJ whole genome shotgun (WGS) entry which is preliminary data.</text>
</comment>
<feature type="transmembrane region" description="Helical" evidence="5">
    <location>
        <begin position="136"/>
        <end position="155"/>
    </location>
</feature>
<keyword evidence="7" id="KW-1185">Reference proteome</keyword>
<gene>
    <name evidence="6" type="ORF">Asi02nite_62870</name>
</gene>
<feature type="transmembrane region" description="Helical" evidence="5">
    <location>
        <begin position="192"/>
        <end position="213"/>
    </location>
</feature>
<dbReference type="Pfam" id="PF03595">
    <property type="entry name" value="SLAC1"/>
    <property type="match status" value="1"/>
</dbReference>
<feature type="transmembrane region" description="Helical" evidence="5">
    <location>
        <begin position="72"/>
        <end position="92"/>
    </location>
</feature>
<dbReference type="Gene3D" id="1.50.10.150">
    <property type="entry name" value="Voltage-dependent anion channel"/>
    <property type="match status" value="1"/>
</dbReference>
<evidence type="ECO:0000313" key="7">
    <source>
        <dbReference type="Proteomes" id="UP000604117"/>
    </source>
</evidence>
<evidence type="ECO:0000313" key="6">
    <source>
        <dbReference type="EMBL" id="GIF76769.1"/>
    </source>
</evidence>
<feature type="transmembrane region" description="Helical" evidence="5">
    <location>
        <begin position="282"/>
        <end position="305"/>
    </location>
</feature>
<accession>A0ABQ4CZP6</accession>
<feature type="transmembrane region" description="Helical" evidence="5">
    <location>
        <begin position="220"/>
        <end position="239"/>
    </location>
</feature>
<dbReference type="PANTHER" id="PTHR37955">
    <property type="entry name" value="TELLURITE RESISTANCE PROTEIN TEHA"/>
    <property type="match status" value="1"/>
</dbReference>
<feature type="transmembrane region" description="Helical" evidence="5">
    <location>
        <begin position="251"/>
        <end position="270"/>
    </location>
</feature>
<feature type="transmembrane region" description="Helical" evidence="5">
    <location>
        <begin position="12"/>
        <end position="28"/>
    </location>
</feature>
<sequence>MAKLGRVPPNVFSASFGLAGLAEVWAFGERYGITPAGVTDALMILAAAVWLVSCVLYFARWRDVRADLLDNIGAPFISVALIVPMLIAALGLEPHAHDAAVVLVDVFIVLTILYGGVLTGQWIYAALDPAKIHPGFFLPTVAGGLVASAAATNVGQRRLGEFMFGLGLICWLVLGSIIMNRLFVSPVLPPPLFPTLAIEVAPAPVASIAYFALNGFRIDVFAAILAGYGVLLVVAQVRFLPAYLRLTFSPAFWAFTFAYAAVAAAALIWINMGRPTGHFALSWLVIGAITLLVGGVFLRTLVAVARGRYLPPRPTPPPTVSRTA</sequence>
<dbReference type="Proteomes" id="UP000604117">
    <property type="component" value="Unassembled WGS sequence"/>
</dbReference>
<feature type="transmembrane region" description="Helical" evidence="5">
    <location>
        <begin position="40"/>
        <end position="60"/>
    </location>
</feature>
<organism evidence="6 7">
    <name type="scientific">Asanoa siamensis</name>
    <dbReference type="NCBI Taxonomy" id="926357"/>
    <lineage>
        <taxon>Bacteria</taxon>
        <taxon>Bacillati</taxon>
        <taxon>Actinomycetota</taxon>
        <taxon>Actinomycetes</taxon>
        <taxon>Micromonosporales</taxon>
        <taxon>Micromonosporaceae</taxon>
        <taxon>Asanoa</taxon>
    </lineage>
</organism>
<keyword evidence="2 5" id="KW-0812">Transmembrane</keyword>
<feature type="transmembrane region" description="Helical" evidence="5">
    <location>
        <begin position="99"/>
        <end position="124"/>
    </location>
</feature>
<dbReference type="InterPro" id="IPR052951">
    <property type="entry name" value="Tellurite_res_ion_channel"/>
</dbReference>
<dbReference type="PANTHER" id="PTHR37955:SF1">
    <property type="entry name" value="DEP DOMAIN-CONTAINING PROTEIN"/>
    <property type="match status" value="1"/>
</dbReference>
<proteinExistence type="predicted"/>
<comment type="subcellular location">
    <subcellularLocation>
        <location evidence="1">Membrane</location>
        <topology evidence="1">Multi-pass membrane protein</topology>
    </subcellularLocation>
</comment>
<evidence type="ECO:0000256" key="4">
    <source>
        <dbReference type="ARBA" id="ARBA00023136"/>
    </source>
</evidence>
<keyword evidence="3 5" id="KW-1133">Transmembrane helix</keyword>
<feature type="transmembrane region" description="Helical" evidence="5">
    <location>
        <begin position="162"/>
        <end position="180"/>
    </location>
</feature>
<reference evidence="6 7" key="1">
    <citation type="submission" date="2021-01" db="EMBL/GenBank/DDBJ databases">
        <title>Whole genome shotgun sequence of Asanoa siamensis NBRC 107932.</title>
        <authorList>
            <person name="Komaki H."/>
            <person name="Tamura T."/>
        </authorList>
    </citation>
    <scope>NUCLEOTIDE SEQUENCE [LARGE SCALE GENOMIC DNA]</scope>
    <source>
        <strain evidence="6 7">NBRC 107932</strain>
    </source>
</reference>
<keyword evidence="4 5" id="KW-0472">Membrane</keyword>
<dbReference type="InterPro" id="IPR004695">
    <property type="entry name" value="SLAC1/Mae1/Ssu1/TehA"/>
</dbReference>
<evidence type="ECO:0000256" key="2">
    <source>
        <dbReference type="ARBA" id="ARBA00022692"/>
    </source>
</evidence>
<dbReference type="InterPro" id="IPR038665">
    <property type="entry name" value="Voltage-dep_anion_channel_sf"/>
</dbReference>
<dbReference type="EMBL" id="BONE01000069">
    <property type="protein sequence ID" value="GIF76769.1"/>
    <property type="molecule type" value="Genomic_DNA"/>
</dbReference>
<evidence type="ECO:0000256" key="3">
    <source>
        <dbReference type="ARBA" id="ARBA00022989"/>
    </source>
</evidence>
<evidence type="ECO:0000256" key="1">
    <source>
        <dbReference type="ARBA" id="ARBA00004141"/>
    </source>
</evidence>